<accession>A0A8J6HB16</accession>
<proteinExistence type="predicted"/>
<dbReference type="Proteomes" id="UP000719412">
    <property type="component" value="Unassembled WGS sequence"/>
</dbReference>
<sequence length="204" mass="22662">MDPSDTLFASCKLVSLIANRVQVIHRIVYDVLYPVLEPLRALASPVRTVSPIRQIYERLRMTVSKFTSGWMGARPINAALREEEGRRGARRLDAFGDVTEAITKLPGLNARSRPARERRGASFGFMVSEEVREWLRPPRYFTRRLQGACATVQEDITNLFWIRQANAGDFAGHALSAAAVSLRSAAAASRRLCRTATAITGGFL</sequence>
<comment type="caution">
    <text evidence="1">The sequence shown here is derived from an EMBL/GenBank/DDBJ whole genome shotgun (WGS) entry which is preliminary data.</text>
</comment>
<reference evidence="1" key="2">
    <citation type="submission" date="2021-08" db="EMBL/GenBank/DDBJ databases">
        <authorList>
            <person name="Eriksson T."/>
        </authorList>
    </citation>
    <scope>NUCLEOTIDE SEQUENCE</scope>
    <source>
        <strain evidence="1">Stoneville</strain>
        <tissue evidence="1">Whole head</tissue>
    </source>
</reference>
<protein>
    <submittedName>
        <fullName evidence="1">Uncharacterized protein</fullName>
    </submittedName>
</protein>
<dbReference type="EMBL" id="JABDTM020027469">
    <property type="protein sequence ID" value="KAH0810468.1"/>
    <property type="molecule type" value="Genomic_DNA"/>
</dbReference>
<dbReference type="AlphaFoldDB" id="A0A8J6HB16"/>
<reference evidence="1" key="1">
    <citation type="journal article" date="2020" name="J Insects Food Feed">
        <title>The yellow mealworm (Tenebrio molitor) genome: a resource for the emerging insects as food and feed industry.</title>
        <authorList>
            <person name="Eriksson T."/>
            <person name="Andere A."/>
            <person name="Kelstrup H."/>
            <person name="Emery V."/>
            <person name="Picard C."/>
        </authorList>
    </citation>
    <scope>NUCLEOTIDE SEQUENCE</scope>
    <source>
        <strain evidence="1">Stoneville</strain>
        <tissue evidence="1">Whole head</tissue>
    </source>
</reference>
<organism evidence="1 2">
    <name type="scientific">Tenebrio molitor</name>
    <name type="common">Yellow mealworm beetle</name>
    <dbReference type="NCBI Taxonomy" id="7067"/>
    <lineage>
        <taxon>Eukaryota</taxon>
        <taxon>Metazoa</taxon>
        <taxon>Ecdysozoa</taxon>
        <taxon>Arthropoda</taxon>
        <taxon>Hexapoda</taxon>
        <taxon>Insecta</taxon>
        <taxon>Pterygota</taxon>
        <taxon>Neoptera</taxon>
        <taxon>Endopterygota</taxon>
        <taxon>Coleoptera</taxon>
        <taxon>Polyphaga</taxon>
        <taxon>Cucujiformia</taxon>
        <taxon>Tenebrionidae</taxon>
        <taxon>Tenebrio</taxon>
    </lineage>
</organism>
<evidence type="ECO:0000313" key="2">
    <source>
        <dbReference type="Proteomes" id="UP000719412"/>
    </source>
</evidence>
<evidence type="ECO:0000313" key="1">
    <source>
        <dbReference type="EMBL" id="KAH0810468.1"/>
    </source>
</evidence>
<keyword evidence="2" id="KW-1185">Reference proteome</keyword>
<gene>
    <name evidence="1" type="ORF">GEV33_012324</name>
</gene>
<name>A0A8J6HB16_TENMO</name>